<evidence type="ECO:0000256" key="1">
    <source>
        <dbReference type="SAM" id="Coils"/>
    </source>
</evidence>
<proteinExistence type="predicted"/>
<protein>
    <recommendedName>
        <fullName evidence="5">BZIP domain-containing protein</fullName>
    </recommendedName>
</protein>
<evidence type="ECO:0000313" key="4">
    <source>
        <dbReference type="Proteomes" id="UP001302676"/>
    </source>
</evidence>
<evidence type="ECO:0000313" key="3">
    <source>
        <dbReference type="EMBL" id="KAK4141781.1"/>
    </source>
</evidence>
<accession>A0AAN6V1F7</accession>
<reference evidence="3" key="2">
    <citation type="submission" date="2023-05" db="EMBL/GenBank/DDBJ databases">
        <authorList>
            <consortium name="Lawrence Berkeley National Laboratory"/>
            <person name="Steindorff A."/>
            <person name="Hensen N."/>
            <person name="Bonometti L."/>
            <person name="Westerberg I."/>
            <person name="Brannstrom I.O."/>
            <person name="Guillou S."/>
            <person name="Cros-Aarteil S."/>
            <person name="Calhoun S."/>
            <person name="Haridas S."/>
            <person name="Kuo A."/>
            <person name="Mondo S."/>
            <person name="Pangilinan J."/>
            <person name="Riley R."/>
            <person name="Labutti K."/>
            <person name="Andreopoulos B."/>
            <person name="Lipzen A."/>
            <person name="Chen C."/>
            <person name="Yanf M."/>
            <person name="Daum C."/>
            <person name="Ng V."/>
            <person name="Clum A."/>
            <person name="Ohm R."/>
            <person name="Martin F."/>
            <person name="Silar P."/>
            <person name="Natvig D."/>
            <person name="Lalanne C."/>
            <person name="Gautier V."/>
            <person name="Ament-Velasquez S.L."/>
            <person name="Kruys A."/>
            <person name="Hutchinson M.I."/>
            <person name="Powell A.J."/>
            <person name="Barry K."/>
            <person name="Miller A.N."/>
            <person name="Grigoriev I.V."/>
            <person name="Debuchy R."/>
            <person name="Gladieux P."/>
            <person name="Thoren M.H."/>
            <person name="Johannesson H."/>
        </authorList>
    </citation>
    <scope>NUCLEOTIDE SEQUENCE</scope>
    <source>
        <strain evidence="3">CBS 141.50</strain>
    </source>
</reference>
<name>A0AAN6V1F7_9PEZI</name>
<reference evidence="3" key="1">
    <citation type="journal article" date="2023" name="Mol. Phylogenet. Evol.">
        <title>Genome-scale phylogeny and comparative genomics of the fungal order Sordariales.</title>
        <authorList>
            <person name="Hensen N."/>
            <person name="Bonometti L."/>
            <person name="Westerberg I."/>
            <person name="Brannstrom I.O."/>
            <person name="Guillou S."/>
            <person name="Cros-Aarteil S."/>
            <person name="Calhoun S."/>
            <person name="Haridas S."/>
            <person name="Kuo A."/>
            <person name="Mondo S."/>
            <person name="Pangilinan J."/>
            <person name="Riley R."/>
            <person name="LaButti K."/>
            <person name="Andreopoulos B."/>
            <person name="Lipzen A."/>
            <person name="Chen C."/>
            <person name="Yan M."/>
            <person name="Daum C."/>
            <person name="Ng V."/>
            <person name="Clum A."/>
            <person name="Steindorff A."/>
            <person name="Ohm R.A."/>
            <person name="Martin F."/>
            <person name="Silar P."/>
            <person name="Natvig D.O."/>
            <person name="Lalanne C."/>
            <person name="Gautier V."/>
            <person name="Ament-Velasquez S.L."/>
            <person name="Kruys A."/>
            <person name="Hutchinson M.I."/>
            <person name="Powell A.J."/>
            <person name="Barry K."/>
            <person name="Miller A.N."/>
            <person name="Grigoriev I.V."/>
            <person name="Debuchy R."/>
            <person name="Gladieux P."/>
            <person name="Hiltunen Thoren M."/>
            <person name="Johannesson H."/>
        </authorList>
    </citation>
    <scope>NUCLEOTIDE SEQUENCE</scope>
    <source>
        <strain evidence="3">CBS 141.50</strain>
    </source>
</reference>
<feature type="compositionally biased region" description="Basic and acidic residues" evidence="2">
    <location>
        <begin position="18"/>
        <end position="28"/>
    </location>
</feature>
<dbReference type="RefSeq" id="XP_062635152.1">
    <property type="nucleotide sequence ID" value="XM_062777853.1"/>
</dbReference>
<dbReference type="GeneID" id="87814466"/>
<dbReference type="Proteomes" id="UP001302676">
    <property type="component" value="Unassembled WGS sequence"/>
</dbReference>
<feature type="compositionally biased region" description="Polar residues" evidence="2">
    <location>
        <begin position="119"/>
        <end position="143"/>
    </location>
</feature>
<organism evidence="3 4">
    <name type="scientific">Dichotomopilus funicola</name>
    <dbReference type="NCBI Taxonomy" id="1934379"/>
    <lineage>
        <taxon>Eukaryota</taxon>
        <taxon>Fungi</taxon>
        <taxon>Dikarya</taxon>
        <taxon>Ascomycota</taxon>
        <taxon>Pezizomycotina</taxon>
        <taxon>Sordariomycetes</taxon>
        <taxon>Sordariomycetidae</taxon>
        <taxon>Sordariales</taxon>
        <taxon>Chaetomiaceae</taxon>
        <taxon>Dichotomopilus</taxon>
    </lineage>
</organism>
<feature type="region of interest" description="Disordered" evidence="2">
    <location>
        <begin position="1"/>
        <end position="33"/>
    </location>
</feature>
<feature type="coiled-coil region" evidence="1">
    <location>
        <begin position="47"/>
        <end position="74"/>
    </location>
</feature>
<dbReference type="EMBL" id="MU853606">
    <property type="protein sequence ID" value="KAK4141781.1"/>
    <property type="molecule type" value="Genomic_DNA"/>
</dbReference>
<keyword evidence="1" id="KW-0175">Coiled coil</keyword>
<keyword evidence="4" id="KW-1185">Reference proteome</keyword>
<comment type="caution">
    <text evidence="3">The sequence shown here is derived from an EMBL/GenBank/DDBJ whole genome shotgun (WGS) entry which is preliminary data.</text>
</comment>
<feature type="region of interest" description="Disordered" evidence="2">
    <location>
        <begin position="119"/>
        <end position="181"/>
    </location>
</feature>
<dbReference type="AlphaFoldDB" id="A0AAN6V1F7"/>
<evidence type="ECO:0000256" key="2">
    <source>
        <dbReference type="SAM" id="MobiDB-lite"/>
    </source>
</evidence>
<gene>
    <name evidence="3" type="ORF">C8A04DRAFT_13784</name>
</gene>
<dbReference type="CDD" id="cd14688">
    <property type="entry name" value="bZIP_YAP"/>
    <property type="match status" value="1"/>
</dbReference>
<sequence length="241" mass="26661">MKPDSYRTRVHKFSCKPPGHDAARQRENQRRHRARVKGRITELEALLLTAQSKLHDACNRIEELTAQVQRLQHTAGAITAMPITAISRAATDLDRSPFHAGDTNRVPELVPYTLDVFPRTSSLSPEANPPTTVKRPGSTNSPTLPNPAVPNPHVTNPVGAVFEDPNDDYPDLPPPQPNESTIPCREAYAIIKDRLSAPEEFDLSTATDWMEPGFRRAVVPGAGCRVQTHVLFAFVDRITPI</sequence>
<evidence type="ECO:0008006" key="5">
    <source>
        <dbReference type="Google" id="ProtNLM"/>
    </source>
</evidence>